<feature type="transmembrane region" description="Helical" evidence="1">
    <location>
        <begin position="93"/>
        <end position="118"/>
    </location>
</feature>
<keyword evidence="3" id="KW-1185">Reference proteome</keyword>
<feature type="transmembrane region" description="Helical" evidence="1">
    <location>
        <begin position="70"/>
        <end position="87"/>
    </location>
</feature>
<keyword evidence="1" id="KW-0812">Transmembrane</keyword>
<accession>A0ABT9AI80</accession>
<gene>
    <name evidence="2" type="ORF">Q5H92_23115</name>
</gene>
<dbReference type="RefSeq" id="WP_305013941.1">
    <property type="nucleotide sequence ID" value="NZ_JAUQSX010000015.1"/>
</dbReference>
<dbReference type="EMBL" id="JAUQSX010000015">
    <property type="protein sequence ID" value="MDO7849273.1"/>
    <property type="molecule type" value="Genomic_DNA"/>
</dbReference>
<sequence length="185" mass="20596">MMNSRYRPLVPALIMAICCISTLIFWLKGTTNEAGAPVDYVLNAKHYGAFVATGATLASFFFLRRYFKYFFALTFLLGVLGLINFTLSEVNFYIAFGSLQIGSSPTLAIIGLVTFFLYPKRITTKLSALIKPSEEKIARAQQEEIAAFKERFSKKTAEELSQIVMANALVPSALIAARELLRESK</sequence>
<comment type="caution">
    <text evidence="2">The sequence shown here is derived from an EMBL/GenBank/DDBJ whole genome shotgun (WGS) entry which is preliminary data.</text>
</comment>
<keyword evidence="1" id="KW-0472">Membrane</keyword>
<keyword evidence="1" id="KW-1133">Transmembrane helix</keyword>
<evidence type="ECO:0000313" key="2">
    <source>
        <dbReference type="EMBL" id="MDO7849273.1"/>
    </source>
</evidence>
<evidence type="ECO:0000313" key="3">
    <source>
        <dbReference type="Proteomes" id="UP001167796"/>
    </source>
</evidence>
<feature type="transmembrane region" description="Helical" evidence="1">
    <location>
        <begin position="9"/>
        <end position="27"/>
    </location>
</feature>
<protein>
    <recommendedName>
        <fullName evidence="4">DUF4199 domain-containing protein</fullName>
    </recommendedName>
</protein>
<name>A0ABT9AI80_9BACT</name>
<evidence type="ECO:0000256" key="1">
    <source>
        <dbReference type="SAM" id="Phobius"/>
    </source>
</evidence>
<evidence type="ECO:0008006" key="4">
    <source>
        <dbReference type="Google" id="ProtNLM"/>
    </source>
</evidence>
<proteinExistence type="predicted"/>
<reference evidence="2" key="1">
    <citation type="submission" date="2023-07" db="EMBL/GenBank/DDBJ databases">
        <authorList>
            <person name="Kim M.K."/>
        </authorList>
    </citation>
    <scope>NUCLEOTIDE SEQUENCE</scope>
    <source>
        <strain evidence="2">M29</strain>
    </source>
</reference>
<feature type="transmembrane region" description="Helical" evidence="1">
    <location>
        <begin position="47"/>
        <end position="63"/>
    </location>
</feature>
<dbReference type="Proteomes" id="UP001167796">
    <property type="component" value="Unassembled WGS sequence"/>
</dbReference>
<organism evidence="2 3">
    <name type="scientific">Hymenobacter mellowenesis</name>
    <dbReference type="NCBI Taxonomy" id="3063995"/>
    <lineage>
        <taxon>Bacteria</taxon>
        <taxon>Pseudomonadati</taxon>
        <taxon>Bacteroidota</taxon>
        <taxon>Cytophagia</taxon>
        <taxon>Cytophagales</taxon>
        <taxon>Hymenobacteraceae</taxon>
        <taxon>Hymenobacter</taxon>
    </lineage>
</organism>